<dbReference type="EMBL" id="FRBT01000011">
    <property type="protein sequence ID" value="SHM84359.1"/>
    <property type="molecule type" value="Genomic_DNA"/>
</dbReference>
<evidence type="ECO:0000313" key="1">
    <source>
        <dbReference type="EMBL" id="SHM84359.1"/>
    </source>
</evidence>
<accession>A0A1M7M150</accession>
<evidence type="ECO:0000313" key="2">
    <source>
        <dbReference type="Proteomes" id="UP000184028"/>
    </source>
</evidence>
<keyword evidence="2" id="KW-1185">Reference proteome</keyword>
<gene>
    <name evidence="1" type="ORF">SAMN05444484_11112</name>
</gene>
<dbReference type="OrthoDB" id="982601at2"/>
<organism evidence="1 2">
    <name type="scientific">Flavobacterium chilense</name>
    <dbReference type="NCBI Taxonomy" id="946677"/>
    <lineage>
        <taxon>Bacteria</taxon>
        <taxon>Pseudomonadati</taxon>
        <taxon>Bacteroidota</taxon>
        <taxon>Flavobacteriia</taxon>
        <taxon>Flavobacteriales</taxon>
        <taxon>Flavobacteriaceae</taxon>
        <taxon>Flavobacterium</taxon>
    </lineage>
</organism>
<dbReference type="RefSeq" id="WP_068845285.1">
    <property type="nucleotide sequence ID" value="NZ_FRBT01000011.1"/>
</dbReference>
<sequence>MAIWQADYNAIPRSFYEYSKSNQVDLYEHDWSSISCIDKDFFFGKLDTFIERSWSLNQFQSWGPSDKSDIGVTYNLDKNVIVHIRFRLDLRGDINCFLIPFLAICRELDFLILDQNDNLFEPQINNFRESIENSNALKFVTDPMKFLEDFSNGEIKPED</sequence>
<dbReference type="AlphaFoldDB" id="A0A1M7M150"/>
<proteinExistence type="predicted"/>
<protein>
    <submittedName>
        <fullName evidence="1">Uncharacterized protein</fullName>
    </submittedName>
</protein>
<dbReference type="Proteomes" id="UP000184028">
    <property type="component" value="Unassembled WGS sequence"/>
</dbReference>
<name>A0A1M7M150_9FLAO</name>
<reference evidence="2" key="1">
    <citation type="submission" date="2016-11" db="EMBL/GenBank/DDBJ databases">
        <authorList>
            <person name="Varghese N."/>
            <person name="Submissions S."/>
        </authorList>
    </citation>
    <scope>NUCLEOTIDE SEQUENCE [LARGE SCALE GENOMIC DNA]</scope>
    <source>
        <strain evidence="2">DSM 24724</strain>
    </source>
</reference>